<reference evidence="1 2" key="1">
    <citation type="journal article" date="2018" name="PLoS Genet.">
        <title>Population sequencing reveals clonal diversity and ancestral inbreeding in the grapevine cultivar Chardonnay.</title>
        <authorList>
            <person name="Roach M.J."/>
            <person name="Johnson D.L."/>
            <person name="Bohlmann J."/>
            <person name="van Vuuren H.J."/>
            <person name="Jones S.J."/>
            <person name="Pretorius I.S."/>
            <person name="Schmidt S.A."/>
            <person name="Borneman A.R."/>
        </authorList>
    </citation>
    <scope>NUCLEOTIDE SEQUENCE [LARGE SCALE GENOMIC DNA]</scope>
    <source>
        <strain evidence="2">cv. Chardonnay</strain>
        <tissue evidence="1">Leaf</tissue>
    </source>
</reference>
<evidence type="ECO:0000313" key="1">
    <source>
        <dbReference type="EMBL" id="RVW32151.1"/>
    </source>
</evidence>
<name>A0A438D9M5_VITVI</name>
<dbReference type="EMBL" id="QGNW01001726">
    <property type="protein sequence ID" value="RVW32151.1"/>
    <property type="molecule type" value="Genomic_DNA"/>
</dbReference>
<protein>
    <submittedName>
        <fullName evidence="1">Uncharacterized protein</fullName>
    </submittedName>
</protein>
<dbReference type="SUPFAM" id="SSF56219">
    <property type="entry name" value="DNase I-like"/>
    <property type="match status" value="1"/>
</dbReference>
<dbReference type="PANTHER" id="PTHR34427:SF5">
    <property type="entry name" value="DUF4283 DOMAIN-CONTAINING PROTEIN"/>
    <property type="match status" value="1"/>
</dbReference>
<dbReference type="Proteomes" id="UP000288805">
    <property type="component" value="Unassembled WGS sequence"/>
</dbReference>
<dbReference type="PANTHER" id="PTHR34427">
    <property type="entry name" value="DUF4283 DOMAIN PROTEIN"/>
    <property type="match status" value="1"/>
</dbReference>
<sequence>MFGNYDVKIALARDDMSLSRSSISRPVRTGKMGLASLGKGRALLELEFVEEARRVLISGKKAVGGVQLDLMRWSPRSGCLEEGEVRKEVWVRILGLPISLWVPSVLRRVGDACGGFLDIDPQTESMEELQWARILEAVPSLRQEAGRKRGLWSRPSREIRGDADARAGSQVEGWVCGVQGATPVSGWAWTAGAGSGLRCDGLQAQVEGEASKGFCLGRRIPELGVGCRFWAGSSYKEKYPSQAHLIDNSEKRNWRRQQPDLHHSMADRVLEEEAARGSFTTILGREGRAFRKEVGYEDQMQKSTSGEGMVLGLGRGQQCRSLGKKFGSFSGFSTEGLEKEILSFLGKIRKRREKIHGKGLLENSRFERELKRLECSINYEGDQEERPYSGGGEKLRSGRFLDWRVLNAMGTAGGVLICWDKRSLEILDWEEGQFSISCRFRNVGDGGIWVFTGVYGPFSREERECCGRRLGQLEDSMRRFAQIIDDLGLVDFPLQGGSFTWSGGLNNQSWARLDRFLATPSWLDQYSRVSQRRLPAQPRITSRGWWQGIVVRGSPSYRLAVKLKGLKQNLKIWNKEVFGSLERNKAEALQQVERDLVEGERSLTEEELCRKKEAKEDYAKWVSLEEILETESQCLDKIKINGVRLTEEQEVREGIANAYQQLLSESSGWKADIGGLLLKQISHSEAEALELPFSEVEIHAALMGMNGDKAPGPDGFTWLFGKAVGDCYAKDGIWAKMVEMDVELHIHCQVLSVGERAVEGSFISGCSIWRGRGQAINISHLLFADDTIVFCEAKKEFLTYLSWILFWFEAASGLKINLDKSEVIPVGEVEGVNKMAVEIGCRVGQLPAVYLGLASRGV</sequence>
<dbReference type="InterPro" id="IPR036691">
    <property type="entry name" value="Endo/exonu/phosph_ase_sf"/>
</dbReference>
<accession>A0A438D9M5</accession>
<evidence type="ECO:0000313" key="2">
    <source>
        <dbReference type="Proteomes" id="UP000288805"/>
    </source>
</evidence>
<organism evidence="1 2">
    <name type="scientific">Vitis vinifera</name>
    <name type="common">Grape</name>
    <dbReference type="NCBI Taxonomy" id="29760"/>
    <lineage>
        <taxon>Eukaryota</taxon>
        <taxon>Viridiplantae</taxon>
        <taxon>Streptophyta</taxon>
        <taxon>Embryophyta</taxon>
        <taxon>Tracheophyta</taxon>
        <taxon>Spermatophyta</taxon>
        <taxon>Magnoliopsida</taxon>
        <taxon>eudicotyledons</taxon>
        <taxon>Gunneridae</taxon>
        <taxon>Pentapetalae</taxon>
        <taxon>rosids</taxon>
        <taxon>Vitales</taxon>
        <taxon>Vitaceae</taxon>
        <taxon>Viteae</taxon>
        <taxon>Vitis</taxon>
    </lineage>
</organism>
<proteinExistence type="predicted"/>
<dbReference type="AlphaFoldDB" id="A0A438D9M5"/>
<comment type="caution">
    <text evidence="1">The sequence shown here is derived from an EMBL/GenBank/DDBJ whole genome shotgun (WGS) entry which is preliminary data.</text>
</comment>
<gene>
    <name evidence="1" type="ORF">CK203_080546</name>
</gene>